<keyword evidence="3" id="KW-1003">Cell membrane</keyword>
<sequence>MEGPALKLLIFRTILIYLCVLFSMRLMGKRQLGELQPEELVSTILISNLASISIESEEVPVTASLIPLFLIAALELLGSVLSFRSQWFFNLMSGRPKTVILDGQIDQNALRMLRLTVTDLMEALRGKDIFDPRDVSYAVIETNGNLSVALRPEREPARLADLQLKTTQTNATIPFVLDGQVLEDNLHWCGKNHAWLERTAEANTVLISEILLLVGNETEDYFLLKKESRHSGSSRKKDV</sequence>
<organism evidence="9 10">
    <name type="scientific">Faecalibacterium prausnitzii</name>
    <dbReference type="NCBI Taxonomy" id="853"/>
    <lineage>
        <taxon>Bacteria</taxon>
        <taxon>Bacillati</taxon>
        <taxon>Bacillota</taxon>
        <taxon>Clostridia</taxon>
        <taxon>Eubacteriales</taxon>
        <taxon>Oscillospiraceae</taxon>
        <taxon>Faecalibacterium</taxon>
    </lineage>
</organism>
<comment type="subcellular location">
    <subcellularLocation>
        <location evidence="1">Cell membrane</location>
        <topology evidence="1">Multi-pass membrane protein</topology>
    </subcellularLocation>
</comment>
<dbReference type="Proteomes" id="UP000251634">
    <property type="component" value="Unassembled WGS sequence"/>
</dbReference>
<dbReference type="Gene3D" id="3.30.240.20">
    <property type="entry name" value="bsu07140 like domains"/>
    <property type="match status" value="1"/>
</dbReference>
<feature type="domain" description="YetF C-terminal" evidence="8">
    <location>
        <begin position="85"/>
        <end position="212"/>
    </location>
</feature>
<evidence type="ECO:0000256" key="2">
    <source>
        <dbReference type="ARBA" id="ARBA00006448"/>
    </source>
</evidence>
<keyword evidence="4 7" id="KW-0812">Transmembrane</keyword>
<evidence type="ECO:0000313" key="9">
    <source>
        <dbReference type="EMBL" id="RAW52300.1"/>
    </source>
</evidence>
<evidence type="ECO:0000256" key="1">
    <source>
        <dbReference type="ARBA" id="ARBA00004651"/>
    </source>
</evidence>
<name>A0A329TTT7_9FIRM</name>
<proteinExistence type="inferred from homology"/>
<dbReference type="Pfam" id="PF04239">
    <property type="entry name" value="DUF421"/>
    <property type="match status" value="1"/>
</dbReference>
<dbReference type="EMBL" id="PRKZ01000001">
    <property type="protein sequence ID" value="RAW52300.1"/>
    <property type="molecule type" value="Genomic_DNA"/>
</dbReference>
<evidence type="ECO:0000256" key="4">
    <source>
        <dbReference type="ARBA" id="ARBA00022692"/>
    </source>
</evidence>
<dbReference type="InterPro" id="IPR007353">
    <property type="entry name" value="DUF421"/>
</dbReference>
<evidence type="ECO:0000256" key="7">
    <source>
        <dbReference type="SAM" id="Phobius"/>
    </source>
</evidence>
<gene>
    <name evidence="9" type="ORF">C4N25_02525</name>
</gene>
<dbReference type="PANTHER" id="PTHR34582:SF6">
    <property type="entry name" value="UPF0702 TRANSMEMBRANE PROTEIN YCAP"/>
    <property type="match status" value="1"/>
</dbReference>
<dbReference type="PANTHER" id="PTHR34582">
    <property type="entry name" value="UPF0702 TRANSMEMBRANE PROTEIN YCAP"/>
    <property type="match status" value="1"/>
</dbReference>
<feature type="transmembrane region" description="Helical" evidence="7">
    <location>
        <begin position="62"/>
        <end position="83"/>
    </location>
</feature>
<evidence type="ECO:0000256" key="3">
    <source>
        <dbReference type="ARBA" id="ARBA00022475"/>
    </source>
</evidence>
<accession>A0A329TTT7</accession>
<dbReference type="AlphaFoldDB" id="A0A329TTT7"/>
<feature type="transmembrane region" description="Helical" evidence="7">
    <location>
        <begin position="6"/>
        <end position="28"/>
    </location>
</feature>
<evidence type="ECO:0000259" key="8">
    <source>
        <dbReference type="Pfam" id="PF04239"/>
    </source>
</evidence>
<dbReference type="InterPro" id="IPR023090">
    <property type="entry name" value="UPF0702_alpha/beta_dom_sf"/>
</dbReference>
<dbReference type="GO" id="GO:0005886">
    <property type="term" value="C:plasma membrane"/>
    <property type="evidence" value="ECO:0007669"/>
    <property type="project" value="UniProtKB-SubCell"/>
</dbReference>
<reference evidence="9 10" key="1">
    <citation type="submission" date="2018-02" db="EMBL/GenBank/DDBJ databases">
        <title>Complete genome sequencing of Faecalibacterium prausnitzii strains isolated from the human gut.</title>
        <authorList>
            <person name="Fitzgerald B.C."/>
            <person name="Shkoporov A.N."/>
            <person name="Ross P.R."/>
            <person name="Hill C."/>
        </authorList>
    </citation>
    <scope>NUCLEOTIDE SEQUENCE [LARGE SCALE GENOMIC DNA]</scope>
    <source>
        <strain evidence="9 10">APC942/8-14-2</strain>
    </source>
</reference>
<keyword evidence="5 7" id="KW-1133">Transmembrane helix</keyword>
<comment type="caution">
    <text evidence="9">The sequence shown here is derived from an EMBL/GenBank/DDBJ whole genome shotgun (WGS) entry which is preliminary data.</text>
</comment>
<keyword evidence="6 7" id="KW-0472">Membrane</keyword>
<evidence type="ECO:0000313" key="10">
    <source>
        <dbReference type="Proteomes" id="UP000251634"/>
    </source>
</evidence>
<comment type="similarity">
    <text evidence="2">Belongs to the UPF0702 family.</text>
</comment>
<evidence type="ECO:0000256" key="6">
    <source>
        <dbReference type="ARBA" id="ARBA00023136"/>
    </source>
</evidence>
<protein>
    <submittedName>
        <fullName evidence="9">DUF421 domain-containing protein</fullName>
    </submittedName>
</protein>
<evidence type="ECO:0000256" key="5">
    <source>
        <dbReference type="ARBA" id="ARBA00022989"/>
    </source>
</evidence>